<feature type="domain" description="GST N-terminal" evidence="1">
    <location>
        <begin position="2"/>
        <end position="80"/>
    </location>
</feature>
<keyword evidence="4" id="KW-1185">Reference proteome</keyword>
<dbReference type="GO" id="GO:0005737">
    <property type="term" value="C:cytoplasm"/>
    <property type="evidence" value="ECO:0007669"/>
    <property type="project" value="TreeGrafter"/>
</dbReference>
<dbReference type="AlphaFoldDB" id="A0A4U1BRA5"/>
<dbReference type="InterPro" id="IPR040079">
    <property type="entry name" value="Glutathione_S-Trfase"/>
</dbReference>
<dbReference type="RefSeq" id="WP_136862232.1">
    <property type="nucleotide sequence ID" value="NZ_SWCJ01000002.1"/>
</dbReference>
<dbReference type="InterPro" id="IPR036249">
    <property type="entry name" value="Thioredoxin-like_sf"/>
</dbReference>
<dbReference type="SFLD" id="SFLDS00019">
    <property type="entry name" value="Glutathione_Transferase_(cytos"/>
    <property type="match status" value="1"/>
</dbReference>
<dbReference type="GO" id="GO:0016740">
    <property type="term" value="F:transferase activity"/>
    <property type="evidence" value="ECO:0007669"/>
    <property type="project" value="UniProtKB-KW"/>
</dbReference>
<dbReference type="SUPFAM" id="SSF52833">
    <property type="entry name" value="Thioredoxin-like"/>
    <property type="match status" value="1"/>
</dbReference>
<dbReference type="PROSITE" id="PS50404">
    <property type="entry name" value="GST_NTER"/>
    <property type="match status" value="1"/>
</dbReference>
<dbReference type="CDD" id="cd03060">
    <property type="entry name" value="GST_N_Omega_like"/>
    <property type="match status" value="1"/>
</dbReference>
<dbReference type="InterPro" id="IPR004045">
    <property type="entry name" value="Glutathione_S-Trfase_N"/>
</dbReference>
<dbReference type="Pfam" id="PF13417">
    <property type="entry name" value="GST_N_3"/>
    <property type="match status" value="1"/>
</dbReference>
<proteinExistence type="predicted"/>
<sequence>MSLPILYSFRRCPYAMRARWALAYCHLDYELREVVLKDKPQEMLDLSPKGTVPVMVEDGHVIEESLEIMLWATDNTDTNWLTPAQRHEHLALIEHNDRHFKPWLDKYKYADRHPEHSELYYRQQGEHWLLQLEARLQQQPFLAGDQFGFLDAAIAPFIRQFAHVDKAWFDDAPYPNLRAWLNARLNSELFKGIMSKYPAYQRGQDVVQVVNATQTHCTF</sequence>
<dbReference type="InterPro" id="IPR050983">
    <property type="entry name" value="GST_Omega/HSP26"/>
</dbReference>
<accession>A0A4U1BRA5</accession>
<dbReference type="Proteomes" id="UP000305675">
    <property type="component" value="Unassembled WGS sequence"/>
</dbReference>
<evidence type="ECO:0000259" key="1">
    <source>
        <dbReference type="PROSITE" id="PS50404"/>
    </source>
</evidence>
<comment type="caution">
    <text evidence="3">The sequence shown here is derived from an EMBL/GenBank/DDBJ whole genome shotgun (WGS) entry which is preliminary data.</text>
</comment>
<keyword evidence="3" id="KW-0808">Transferase</keyword>
<dbReference type="PANTHER" id="PTHR43968">
    <property type="match status" value="1"/>
</dbReference>
<dbReference type="Pfam" id="PF13410">
    <property type="entry name" value="GST_C_2"/>
    <property type="match status" value="1"/>
</dbReference>
<evidence type="ECO:0000313" key="4">
    <source>
        <dbReference type="Proteomes" id="UP000305675"/>
    </source>
</evidence>
<dbReference type="PANTHER" id="PTHR43968:SF6">
    <property type="entry name" value="GLUTATHIONE S-TRANSFERASE OMEGA"/>
    <property type="match status" value="1"/>
</dbReference>
<organism evidence="3 4">
    <name type="scientific">Ferrimonas aestuarii</name>
    <dbReference type="NCBI Taxonomy" id="2569539"/>
    <lineage>
        <taxon>Bacteria</taxon>
        <taxon>Pseudomonadati</taxon>
        <taxon>Pseudomonadota</taxon>
        <taxon>Gammaproteobacteria</taxon>
        <taxon>Alteromonadales</taxon>
        <taxon>Ferrimonadaceae</taxon>
        <taxon>Ferrimonas</taxon>
    </lineage>
</organism>
<protein>
    <submittedName>
        <fullName evidence="3">Glutathione S-transferase</fullName>
    </submittedName>
</protein>
<dbReference type="InterPro" id="IPR010987">
    <property type="entry name" value="Glutathione-S-Trfase_C-like"/>
</dbReference>
<dbReference type="OrthoDB" id="9813092at2"/>
<gene>
    <name evidence="3" type="ORF">FCL42_04755</name>
</gene>
<dbReference type="EMBL" id="SWCJ01000002">
    <property type="protein sequence ID" value="TKB57587.1"/>
    <property type="molecule type" value="Genomic_DNA"/>
</dbReference>
<dbReference type="Gene3D" id="1.20.1050.10">
    <property type="match status" value="1"/>
</dbReference>
<dbReference type="PROSITE" id="PS50405">
    <property type="entry name" value="GST_CTER"/>
    <property type="match status" value="1"/>
</dbReference>
<evidence type="ECO:0000259" key="2">
    <source>
        <dbReference type="PROSITE" id="PS50405"/>
    </source>
</evidence>
<feature type="domain" description="GST C-terminal" evidence="2">
    <location>
        <begin position="82"/>
        <end position="202"/>
    </location>
</feature>
<dbReference type="InterPro" id="IPR036282">
    <property type="entry name" value="Glutathione-S-Trfase_C_sf"/>
</dbReference>
<evidence type="ECO:0000313" key="3">
    <source>
        <dbReference type="EMBL" id="TKB57587.1"/>
    </source>
</evidence>
<reference evidence="3 4" key="1">
    <citation type="submission" date="2019-04" db="EMBL/GenBank/DDBJ databases">
        <authorList>
            <person name="Hwang J.C."/>
        </authorList>
    </citation>
    <scope>NUCLEOTIDE SEQUENCE [LARGE SCALE GENOMIC DNA]</scope>
    <source>
        <strain evidence="3 4">IMCC35002</strain>
    </source>
</reference>
<dbReference type="Gene3D" id="3.40.30.10">
    <property type="entry name" value="Glutaredoxin"/>
    <property type="match status" value="1"/>
</dbReference>
<name>A0A4U1BRA5_9GAMM</name>
<dbReference type="SUPFAM" id="SSF47616">
    <property type="entry name" value="GST C-terminal domain-like"/>
    <property type="match status" value="1"/>
</dbReference>
<dbReference type="SFLD" id="SFLDG00358">
    <property type="entry name" value="Main_(cytGST)"/>
    <property type="match status" value="1"/>
</dbReference>
<dbReference type="CDD" id="cd03196">
    <property type="entry name" value="GST_C_5"/>
    <property type="match status" value="1"/>
</dbReference>